<reference evidence="2 3" key="1">
    <citation type="submission" date="2024-11" db="EMBL/GenBank/DDBJ databases">
        <title>A near-complete genome assembly of Cinchona calisaya.</title>
        <authorList>
            <person name="Lian D.C."/>
            <person name="Zhao X.W."/>
            <person name="Wei L."/>
        </authorList>
    </citation>
    <scope>NUCLEOTIDE SEQUENCE [LARGE SCALE GENOMIC DNA]</scope>
    <source>
        <tissue evidence="2">Nenye</tissue>
    </source>
</reference>
<evidence type="ECO:0008006" key="4">
    <source>
        <dbReference type="Google" id="ProtNLM"/>
    </source>
</evidence>
<dbReference type="AlphaFoldDB" id="A0ABD2ZHC6"/>
<comment type="caution">
    <text evidence="2">The sequence shown here is derived from an EMBL/GenBank/DDBJ whole genome shotgun (WGS) entry which is preliminary data.</text>
</comment>
<keyword evidence="3" id="KW-1185">Reference proteome</keyword>
<dbReference type="PANTHER" id="PTHR46929">
    <property type="entry name" value="EXPRESSED PROTEIN"/>
    <property type="match status" value="1"/>
</dbReference>
<dbReference type="EMBL" id="JBJUIK010000009">
    <property type="protein sequence ID" value="KAL3518870.1"/>
    <property type="molecule type" value="Genomic_DNA"/>
</dbReference>
<name>A0ABD2ZHC6_9GENT</name>
<proteinExistence type="predicted"/>
<dbReference type="Proteomes" id="UP001630127">
    <property type="component" value="Unassembled WGS sequence"/>
</dbReference>
<evidence type="ECO:0000313" key="2">
    <source>
        <dbReference type="EMBL" id="KAL3518870.1"/>
    </source>
</evidence>
<gene>
    <name evidence="2" type="ORF">ACH5RR_021459</name>
</gene>
<feature type="compositionally biased region" description="Low complexity" evidence="1">
    <location>
        <begin position="95"/>
        <end position="107"/>
    </location>
</feature>
<evidence type="ECO:0000256" key="1">
    <source>
        <dbReference type="SAM" id="MobiDB-lite"/>
    </source>
</evidence>
<evidence type="ECO:0000313" key="3">
    <source>
        <dbReference type="Proteomes" id="UP001630127"/>
    </source>
</evidence>
<feature type="region of interest" description="Disordered" evidence="1">
    <location>
        <begin position="92"/>
        <end position="125"/>
    </location>
</feature>
<accession>A0ABD2ZHC6</accession>
<protein>
    <recommendedName>
        <fullName evidence="4">Sulfotransferase</fullName>
    </recommendedName>
</protein>
<dbReference type="PANTHER" id="PTHR46929:SF23">
    <property type="entry name" value="L10-INTERACTING MYB DOMAIN-CONTAINING PROTEIN-LIKE"/>
    <property type="match status" value="1"/>
</dbReference>
<organism evidence="2 3">
    <name type="scientific">Cinchona calisaya</name>
    <dbReference type="NCBI Taxonomy" id="153742"/>
    <lineage>
        <taxon>Eukaryota</taxon>
        <taxon>Viridiplantae</taxon>
        <taxon>Streptophyta</taxon>
        <taxon>Embryophyta</taxon>
        <taxon>Tracheophyta</taxon>
        <taxon>Spermatophyta</taxon>
        <taxon>Magnoliopsida</taxon>
        <taxon>eudicotyledons</taxon>
        <taxon>Gunneridae</taxon>
        <taxon>Pentapetalae</taxon>
        <taxon>asterids</taxon>
        <taxon>lamiids</taxon>
        <taxon>Gentianales</taxon>
        <taxon>Rubiaceae</taxon>
        <taxon>Cinchonoideae</taxon>
        <taxon>Cinchoneae</taxon>
        <taxon>Cinchona</taxon>
    </lineage>
</organism>
<sequence length="152" mass="16838">MAIHGRSGFSWIEDLKMIISSPSVYPDYIQKNPSLDKYIHKKIDFYDEMALVVGKDMATRSFGKTFADINLGAPLTIDDVVNNITKLVMQKEIPSSNASSSTTNTSSFGAKQHRKRNRSSDQIEKITKKLGKVVADSTKLSANKLDVSSPCH</sequence>